<name>A0A6P1M9L4_9BACT</name>
<sequence>MKLGRLQKVELRDVWKTEAQHFTPWLAGEENLALLGDTIGLDLELEAVEKDVGPFRADILCKDTGTNAWVLIENQVERTDHTHLGQLLTYAAGLNTVTIVWIAKRFTDEHRAALDWLNEITGDEISFFGLEIELWRIGDSPIAPKFNAVSKPNEWTKGKGGTSTVTQSEKLTPVKQLQLEYWKQFREYVLENSSVMRPQKPAACHWMNFSCGTSKAFPAALLNTQAGLMSVCLQINNTDDRLAVFNLLYQEQPIIESELGEVLEWQGKPDKKNSHIVLRNSDFDPNDKRCWPTAHEWMLEKLEAFRKVFGERIKNMDVGDWQPEDVED</sequence>
<reference evidence="2 3" key="1">
    <citation type="submission" date="2020-01" db="EMBL/GenBank/DDBJ databases">
        <title>Ponticoccus aerotolerans gen. nov., sp. nov., an anaerobic bacterium and proposal of Ponticoccusceae fam. nov., Ponticoccusles ord. nov. and Ponticoccuse classis nov. in the phylum Kiritimatiellaeota.</title>
        <authorList>
            <person name="Zhou L.Y."/>
            <person name="Du Z.J."/>
        </authorList>
    </citation>
    <scope>NUCLEOTIDE SEQUENCE [LARGE SCALE GENOMIC DNA]</scope>
    <source>
        <strain evidence="2 3">S-5007</strain>
    </source>
</reference>
<dbReference type="GO" id="GO:0003676">
    <property type="term" value="F:nucleic acid binding"/>
    <property type="evidence" value="ECO:0007669"/>
    <property type="project" value="InterPro"/>
</dbReference>
<protein>
    <submittedName>
        <fullName evidence="2">DUF4268 domain-containing protein</fullName>
    </submittedName>
</protein>
<dbReference type="InterPro" id="IPR011856">
    <property type="entry name" value="tRNA_endonuc-like_dom_sf"/>
</dbReference>
<accession>A0A6P1M9L4</accession>
<dbReference type="Gene3D" id="3.40.1350.10">
    <property type="match status" value="1"/>
</dbReference>
<dbReference type="Pfam" id="PF14088">
    <property type="entry name" value="DUF4268"/>
    <property type="match status" value="1"/>
</dbReference>
<dbReference type="AlphaFoldDB" id="A0A6P1M9L4"/>
<keyword evidence="3" id="KW-1185">Reference proteome</keyword>
<dbReference type="InterPro" id="IPR025364">
    <property type="entry name" value="DUF4268"/>
</dbReference>
<evidence type="ECO:0000259" key="1">
    <source>
        <dbReference type="Pfam" id="PF14088"/>
    </source>
</evidence>
<organism evidence="2 3">
    <name type="scientific">Tichowtungia aerotolerans</name>
    <dbReference type="NCBI Taxonomy" id="2697043"/>
    <lineage>
        <taxon>Bacteria</taxon>
        <taxon>Pseudomonadati</taxon>
        <taxon>Kiritimatiellota</taxon>
        <taxon>Tichowtungiia</taxon>
        <taxon>Tichowtungiales</taxon>
        <taxon>Tichowtungiaceae</taxon>
        <taxon>Tichowtungia</taxon>
    </lineage>
</organism>
<evidence type="ECO:0000313" key="2">
    <source>
        <dbReference type="EMBL" id="QHI68768.1"/>
    </source>
</evidence>
<evidence type="ECO:0000313" key="3">
    <source>
        <dbReference type="Proteomes" id="UP000464954"/>
    </source>
</evidence>
<proteinExistence type="predicted"/>
<dbReference type="RefSeq" id="WP_160627401.1">
    <property type="nucleotide sequence ID" value="NZ_CP047593.1"/>
</dbReference>
<dbReference type="Proteomes" id="UP000464954">
    <property type="component" value="Chromosome"/>
</dbReference>
<dbReference type="KEGG" id="taer:GT409_04660"/>
<dbReference type="EMBL" id="CP047593">
    <property type="protein sequence ID" value="QHI68768.1"/>
    <property type="molecule type" value="Genomic_DNA"/>
</dbReference>
<gene>
    <name evidence="2" type="ORF">GT409_04660</name>
</gene>
<feature type="domain" description="DUF4268" evidence="1">
    <location>
        <begin position="177"/>
        <end position="312"/>
    </location>
</feature>